<feature type="domain" description="Beta-galactosidase" evidence="10">
    <location>
        <begin position="401"/>
        <end position="591"/>
    </location>
</feature>
<dbReference type="InterPro" id="IPR018954">
    <property type="entry name" value="Betagal_dom2"/>
</dbReference>
<dbReference type="InterPro" id="IPR001944">
    <property type="entry name" value="Glycoside_Hdrlase_35"/>
</dbReference>
<dbReference type="Gene3D" id="3.20.20.80">
    <property type="entry name" value="Glycosidases"/>
    <property type="match status" value="1"/>
</dbReference>
<dbReference type="InterPro" id="IPR025300">
    <property type="entry name" value="BetaGal_jelly_roll_dom"/>
</dbReference>
<sequence length="1040" mass="111991">MLTRGFLPLLGLALQLFSHAAAVPTTTNSLYGGLESRQFTFDERAAVGPLSWDGTTLKIAGQPFFLQSFELHPFRLPVRDLWRDPLQKLKAAGFNTVSIYTHWGSVMSRPEASSVTFKSPGNDLARFLEICKDVGIFVILRPGPYINAESNGGGFPGWVSNLNTQTRISTPEFRAAWEPYMKAISQTAAPFQAKLGGDGKLDTSGGTLIAVQVENEFTQNAPMEAYFNEVIDVYRQNGITVPTTFNALGGRKDYSNNNKLDLWGADSYPQGFDCSNPDKWNGLGRNYTYLSDNRPSNPRFVPEFQAGSFDPWGGPGYEQCSKLISPQFVRVFDKNLFSQGVKLLSHYMGFGGTSWGNFAFGGTVYTSYDYAAPIDEKRIKREKVGEYNVLGQFLQSFPEFASSSAVANATNLGAVDQSAAIQVTRMTSAQQGSGSWYIVRNDNVKSTATVTYKLSVQVAGKPLVIPRTGTMTLNGRDSTIISIDKPLDTLRAKISYSTADISFVGKIGNRDVVVAHADVGKNLELQLAPVQGQKLAVNSGADQVKSQTLPTGELVINWTAAEAPRYVSVGGDGQGPSVLLVLAPSSYAQRSRSIATASAGSLDEILGTGDRILVGGNAYHIANGTVRGDTLQLYGQLSDASTIEVFAPPAVKQVSFNGEKLGGLQTTDLGVLRGSIGGPSTEAKSWQPPALTGWKAQDSLPEIKPDYVPNAAEWIDASLTSTPNSWFKNATTGGKVLFAASYGFYSSGNILWRGSFNVSQNQVPSALELNMIGGDFFAASVYLNGRYLGFLEDSGKGTGSANASLSIPKEAVQVGKQNVVTIIQDDLGLEESGSTVSVKGSLPREQIKQPRGILGFRLVGGPGSESVSWKVAGNLGGGSYPDQVRGILNEGGLAAERGGWHLPGFDYSKWAAADPAKGFTGPGVQFYRTSVDLNVPAGHDLPLSFVFDGEQAKMPESDYRALLFVNGWQFGRRLARFGPQTRFPVPPGIINPRGRNEIGLAVWSLKSGAKVNLKLAVEGRFKGDVDYQTNNPTYQQVRGK</sequence>
<evidence type="ECO:0000313" key="12">
    <source>
        <dbReference type="Proteomes" id="UP000323386"/>
    </source>
</evidence>
<proteinExistence type="inferred from homology"/>
<evidence type="ECO:0000256" key="2">
    <source>
        <dbReference type="ARBA" id="ARBA00009809"/>
    </source>
</evidence>
<keyword evidence="4 9" id="KW-0732">Signal</keyword>
<evidence type="ECO:0000256" key="1">
    <source>
        <dbReference type="ARBA" id="ARBA00001412"/>
    </source>
</evidence>
<dbReference type="SUPFAM" id="SSF51445">
    <property type="entry name" value="(Trans)glycosidases"/>
    <property type="match status" value="1"/>
</dbReference>
<dbReference type="InterPro" id="IPR031330">
    <property type="entry name" value="Gly_Hdrlase_35_cat"/>
</dbReference>
<dbReference type="Pfam" id="PF10435">
    <property type="entry name" value="BetaGal_dom2"/>
    <property type="match status" value="1"/>
</dbReference>
<reference evidence="11 12" key="1">
    <citation type="submission" date="2018-03" db="EMBL/GenBank/DDBJ databases">
        <authorList>
            <person name="Guldener U."/>
        </authorList>
    </citation>
    <scope>NUCLEOTIDE SEQUENCE [LARGE SCALE GENOMIC DNA]</scope>
    <source>
        <strain evidence="11 12">DAOM196992</strain>
    </source>
</reference>
<dbReference type="EMBL" id="OOIP01000001">
    <property type="protein sequence ID" value="SPO34944.1"/>
    <property type="molecule type" value="Genomic_DNA"/>
</dbReference>
<gene>
    <name evidence="11" type="ORF">PSFLO_00415</name>
</gene>
<dbReference type="InterPro" id="IPR008979">
    <property type="entry name" value="Galactose-bd-like_sf"/>
</dbReference>
<evidence type="ECO:0000256" key="7">
    <source>
        <dbReference type="ARBA" id="ARBA00023295"/>
    </source>
</evidence>
<dbReference type="SUPFAM" id="SSF49785">
    <property type="entry name" value="Galactose-binding domain-like"/>
    <property type="match status" value="2"/>
</dbReference>
<comment type="catalytic activity">
    <reaction evidence="1">
        <text>Hydrolysis of terminal non-reducing beta-D-galactose residues in beta-D-galactosides.</text>
        <dbReference type="EC" id="3.2.1.23"/>
    </reaction>
</comment>
<evidence type="ECO:0000256" key="9">
    <source>
        <dbReference type="SAM" id="SignalP"/>
    </source>
</evidence>
<dbReference type="Gene3D" id="2.60.390.10">
    <property type="entry name" value="Beta-galactosidase, domain 3"/>
    <property type="match status" value="1"/>
</dbReference>
<evidence type="ECO:0000259" key="10">
    <source>
        <dbReference type="SMART" id="SM01029"/>
    </source>
</evidence>
<dbReference type="EC" id="3.2.1.23" evidence="3"/>
<keyword evidence="5" id="KW-0378">Hydrolase</keyword>
<dbReference type="SMART" id="SM01029">
    <property type="entry name" value="BetaGal_dom2"/>
    <property type="match status" value="1"/>
</dbReference>
<dbReference type="InterPro" id="IPR025972">
    <property type="entry name" value="BetaGal_dom3"/>
</dbReference>
<dbReference type="InterPro" id="IPR017853">
    <property type="entry name" value="GH"/>
</dbReference>
<dbReference type="Pfam" id="PF13364">
    <property type="entry name" value="BetaGal_ABD2"/>
    <property type="match status" value="2"/>
</dbReference>
<dbReference type="GO" id="GO:0004565">
    <property type="term" value="F:beta-galactosidase activity"/>
    <property type="evidence" value="ECO:0007669"/>
    <property type="project" value="UniProtKB-EC"/>
</dbReference>
<evidence type="ECO:0000256" key="3">
    <source>
        <dbReference type="ARBA" id="ARBA00012756"/>
    </source>
</evidence>
<feature type="chain" id="PRO_5022784777" description="beta-galactosidase" evidence="9">
    <location>
        <begin position="23"/>
        <end position="1040"/>
    </location>
</feature>
<dbReference type="OrthoDB" id="1657402at2759"/>
<dbReference type="PRINTS" id="PR00742">
    <property type="entry name" value="GLHYDRLASE35"/>
</dbReference>
<dbReference type="Gene3D" id="2.60.120.260">
    <property type="entry name" value="Galactose-binding domain-like"/>
    <property type="match status" value="2"/>
</dbReference>
<dbReference type="InterPro" id="IPR037110">
    <property type="entry name" value="Betagal_dom2_sf"/>
</dbReference>
<evidence type="ECO:0000313" key="11">
    <source>
        <dbReference type="EMBL" id="SPO34944.1"/>
    </source>
</evidence>
<comment type="similarity">
    <text evidence="2 8">Belongs to the glycosyl hydrolase 35 family.</text>
</comment>
<dbReference type="Gene3D" id="2.102.20.10">
    <property type="entry name" value="Beta-galactosidase, domain 2"/>
    <property type="match status" value="1"/>
</dbReference>
<keyword evidence="6" id="KW-0325">Glycoprotein</keyword>
<protein>
    <recommendedName>
        <fullName evidence="3">beta-galactosidase</fullName>
        <ecNumber evidence="3">3.2.1.23</ecNumber>
    </recommendedName>
</protein>
<dbReference type="SUPFAM" id="SSF117100">
    <property type="entry name" value="Beta-galactosidase LacA, domain 3"/>
    <property type="match status" value="1"/>
</dbReference>
<accession>A0A5C3ERL8</accession>
<keyword evidence="12" id="KW-1185">Reference proteome</keyword>
<feature type="signal peptide" evidence="9">
    <location>
        <begin position="1"/>
        <end position="22"/>
    </location>
</feature>
<dbReference type="SUPFAM" id="SSF51011">
    <property type="entry name" value="Glycosyl hydrolase domain"/>
    <property type="match status" value="1"/>
</dbReference>
<organism evidence="11 12">
    <name type="scientific">Pseudozyma flocculosa</name>
    <dbReference type="NCBI Taxonomy" id="84751"/>
    <lineage>
        <taxon>Eukaryota</taxon>
        <taxon>Fungi</taxon>
        <taxon>Dikarya</taxon>
        <taxon>Basidiomycota</taxon>
        <taxon>Ustilaginomycotina</taxon>
        <taxon>Ustilaginomycetes</taxon>
        <taxon>Ustilaginales</taxon>
        <taxon>Ustilaginaceae</taxon>
        <taxon>Pseudozyma</taxon>
    </lineage>
</organism>
<evidence type="ECO:0000256" key="5">
    <source>
        <dbReference type="ARBA" id="ARBA00022801"/>
    </source>
</evidence>
<name>A0A5C3ERL8_9BASI</name>
<dbReference type="GO" id="GO:0005975">
    <property type="term" value="P:carbohydrate metabolic process"/>
    <property type="evidence" value="ECO:0007669"/>
    <property type="project" value="InterPro"/>
</dbReference>
<dbReference type="Pfam" id="PF13363">
    <property type="entry name" value="BetaGal_dom3"/>
    <property type="match status" value="1"/>
</dbReference>
<evidence type="ECO:0000256" key="6">
    <source>
        <dbReference type="ARBA" id="ARBA00023180"/>
    </source>
</evidence>
<dbReference type="PANTHER" id="PTHR23421">
    <property type="entry name" value="BETA-GALACTOSIDASE RELATED"/>
    <property type="match status" value="1"/>
</dbReference>
<evidence type="ECO:0000256" key="4">
    <source>
        <dbReference type="ARBA" id="ARBA00022729"/>
    </source>
</evidence>
<dbReference type="InterPro" id="IPR036833">
    <property type="entry name" value="BetaGal_dom3_sf"/>
</dbReference>
<dbReference type="AlphaFoldDB" id="A0A5C3ERL8"/>
<dbReference type="Proteomes" id="UP000323386">
    <property type="component" value="Unassembled WGS sequence"/>
</dbReference>
<keyword evidence="7" id="KW-0326">Glycosidase</keyword>
<dbReference type="Pfam" id="PF01301">
    <property type="entry name" value="Glyco_hydro_35"/>
    <property type="match status" value="1"/>
</dbReference>
<evidence type="ECO:0000256" key="8">
    <source>
        <dbReference type="RuleBase" id="RU003679"/>
    </source>
</evidence>